<evidence type="ECO:0000313" key="1">
    <source>
        <dbReference type="EMBL" id="EFJ19247.1"/>
    </source>
</evidence>
<dbReference type="Gene3D" id="3.20.20.80">
    <property type="entry name" value="Glycosidases"/>
    <property type="match status" value="1"/>
</dbReference>
<dbReference type="GO" id="GO:0004553">
    <property type="term" value="F:hydrolase activity, hydrolyzing O-glycosyl compounds"/>
    <property type="evidence" value="ECO:0007669"/>
    <property type="project" value="InterPro"/>
</dbReference>
<evidence type="ECO:0008006" key="3">
    <source>
        <dbReference type="Google" id="ProtNLM"/>
    </source>
</evidence>
<evidence type="ECO:0000313" key="2">
    <source>
        <dbReference type="Proteomes" id="UP000001514"/>
    </source>
</evidence>
<dbReference type="GO" id="GO:0005975">
    <property type="term" value="P:carbohydrate metabolic process"/>
    <property type="evidence" value="ECO:0007669"/>
    <property type="project" value="InterPro"/>
</dbReference>
<accession>D8S8Y5</accession>
<keyword evidence="2" id="KW-1185">Reference proteome</keyword>
<dbReference type="STRING" id="88036.D8S8Y5"/>
<feature type="non-terminal residue" evidence="1">
    <location>
        <position position="103"/>
    </location>
</feature>
<dbReference type="Gramene" id="EFJ19247">
    <property type="protein sequence ID" value="EFJ19247"/>
    <property type="gene ID" value="SELMODRAFT_36878"/>
</dbReference>
<dbReference type="KEGG" id="smo:SELMODRAFT_36878"/>
<sequence>RFTQHVQALDPPVRLFVNDYHVEDGREVSSSAQRHVQQIESSIAQGEEIFQGHVYIPVGVILCGLLNVSSSNEHVRADDLEAVLHEAFAHPAVEGVVLWGFWQ</sequence>
<dbReference type="InterPro" id="IPR017853">
    <property type="entry name" value="GH"/>
</dbReference>
<dbReference type="SUPFAM" id="SSF51445">
    <property type="entry name" value="(Trans)glycosidases"/>
    <property type="match status" value="1"/>
</dbReference>
<dbReference type="PANTHER" id="PTHR31490:SF1">
    <property type="entry name" value="ENDO-1,4-BETA-XYLANASE 1"/>
    <property type="match status" value="1"/>
</dbReference>
<gene>
    <name evidence="1" type="ORF">SELMODRAFT_36878</name>
</gene>
<dbReference type="Proteomes" id="UP000001514">
    <property type="component" value="Unassembled WGS sequence"/>
</dbReference>
<feature type="non-terminal residue" evidence="1">
    <location>
        <position position="1"/>
    </location>
</feature>
<dbReference type="InterPro" id="IPR044846">
    <property type="entry name" value="GH10"/>
</dbReference>
<dbReference type="EMBL" id="GL377607">
    <property type="protein sequence ID" value="EFJ19247.1"/>
    <property type="molecule type" value="Genomic_DNA"/>
</dbReference>
<dbReference type="PANTHER" id="PTHR31490">
    <property type="entry name" value="GLYCOSYL HYDROLASE"/>
    <property type="match status" value="1"/>
</dbReference>
<reference evidence="1 2" key="1">
    <citation type="journal article" date="2011" name="Science">
        <title>The Selaginella genome identifies genetic changes associated with the evolution of vascular plants.</title>
        <authorList>
            <person name="Banks J.A."/>
            <person name="Nishiyama T."/>
            <person name="Hasebe M."/>
            <person name="Bowman J.L."/>
            <person name="Gribskov M."/>
            <person name="dePamphilis C."/>
            <person name="Albert V.A."/>
            <person name="Aono N."/>
            <person name="Aoyama T."/>
            <person name="Ambrose B.A."/>
            <person name="Ashton N.W."/>
            <person name="Axtell M.J."/>
            <person name="Barker E."/>
            <person name="Barker M.S."/>
            <person name="Bennetzen J.L."/>
            <person name="Bonawitz N.D."/>
            <person name="Chapple C."/>
            <person name="Cheng C."/>
            <person name="Correa L.G."/>
            <person name="Dacre M."/>
            <person name="DeBarry J."/>
            <person name="Dreyer I."/>
            <person name="Elias M."/>
            <person name="Engstrom E.M."/>
            <person name="Estelle M."/>
            <person name="Feng L."/>
            <person name="Finet C."/>
            <person name="Floyd S.K."/>
            <person name="Frommer W.B."/>
            <person name="Fujita T."/>
            <person name="Gramzow L."/>
            <person name="Gutensohn M."/>
            <person name="Harholt J."/>
            <person name="Hattori M."/>
            <person name="Heyl A."/>
            <person name="Hirai T."/>
            <person name="Hiwatashi Y."/>
            <person name="Ishikawa M."/>
            <person name="Iwata M."/>
            <person name="Karol K.G."/>
            <person name="Koehler B."/>
            <person name="Kolukisaoglu U."/>
            <person name="Kubo M."/>
            <person name="Kurata T."/>
            <person name="Lalonde S."/>
            <person name="Li K."/>
            <person name="Li Y."/>
            <person name="Litt A."/>
            <person name="Lyons E."/>
            <person name="Manning G."/>
            <person name="Maruyama T."/>
            <person name="Michael T.P."/>
            <person name="Mikami K."/>
            <person name="Miyazaki S."/>
            <person name="Morinaga S."/>
            <person name="Murata T."/>
            <person name="Mueller-Roeber B."/>
            <person name="Nelson D.R."/>
            <person name="Obara M."/>
            <person name="Oguri Y."/>
            <person name="Olmstead R.G."/>
            <person name="Onodera N."/>
            <person name="Petersen B.L."/>
            <person name="Pils B."/>
            <person name="Prigge M."/>
            <person name="Rensing S.A."/>
            <person name="Riano-Pachon D.M."/>
            <person name="Roberts A.W."/>
            <person name="Sato Y."/>
            <person name="Scheller H.V."/>
            <person name="Schulz B."/>
            <person name="Schulz C."/>
            <person name="Shakirov E.V."/>
            <person name="Shibagaki N."/>
            <person name="Shinohara N."/>
            <person name="Shippen D.E."/>
            <person name="Soerensen I."/>
            <person name="Sotooka R."/>
            <person name="Sugimoto N."/>
            <person name="Sugita M."/>
            <person name="Sumikawa N."/>
            <person name="Tanurdzic M."/>
            <person name="Theissen G."/>
            <person name="Ulvskov P."/>
            <person name="Wakazuki S."/>
            <person name="Weng J.K."/>
            <person name="Willats W.W."/>
            <person name="Wipf D."/>
            <person name="Wolf P.G."/>
            <person name="Yang L."/>
            <person name="Zimmer A.D."/>
            <person name="Zhu Q."/>
            <person name="Mitros T."/>
            <person name="Hellsten U."/>
            <person name="Loque D."/>
            <person name="Otillar R."/>
            <person name="Salamov A."/>
            <person name="Schmutz J."/>
            <person name="Shapiro H."/>
            <person name="Lindquist E."/>
            <person name="Lucas S."/>
            <person name="Rokhsar D."/>
            <person name="Grigoriev I.V."/>
        </authorList>
    </citation>
    <scope>NUCLEOTIDE SEQUENCE [LARGE SCALE GENOMIC DNA]</scope>
</reference>
<dbReference type="AlphaFoldDB" id="D8S8Y5"/>
<protein>
    <recommendedName>
        <fullName evidence="3">GH10 domain-containing protein</fullName>
    </recommendedName>
</protein>
<dbReference type="InParanoid" id="D8S8Y5"/>
<organism evidence="2">
    <name type="scientific">Selaginella moellendorffii</name>
    <name type="common">Spikemoss</name>
    <dbReference type="NCBI Taxonomy" id="88036"/>
    <lineage>
        <taxon>Eukaryota</taxon>
        <taxon>Viridiplantae</taxon>
        <taxon>Streptophyta</taxon>
        <taxon>Embryophyta</taxon>
        <taxon>Tracheophyta</taxon>
        <taxon>Lycopodiopsida</taxon>
        <taxon>Selaginellales</taxon>
        <taxon>Selaginellaceae</taxon>
        <taxon>Selaginella</taxon>
    </lineage>
</organism>
<name>D8S8Y5_SELML</name>
<dbReference type="HOGENOM" id="CLU_2270721_0_0_1"/>
<proteinExistence type="predicted"/>